<sequence>MGEIGPNPNTPMTVIFSTLSPKTRSQGMQLQFPSAQQGDRWANPGACKGIFFPFQGQTFSTLDFPVNAPSI</sequence>
<evidence type="ECO:0000313" key="2">
    <source>
        <dbReference type="Proteomes" id="UP000008311"/>
    </source>
</evidence>
<accession>B9SHB3</accession>
<reference evidence="2" key="1">
    <citation type="journal article" date="2010" name="Nat. Biotechnol.">
        <title>Draft genome sequence of the oilseed species Ricinus communis.</title>
        <authorList>
            <person name="Chan A.P."/>
            <person name="Crabtree J."/>
            <person name="Zhao Q."/>
            <person name="Lorenzi H."/>
            <person name="Orvis J."/>
            <person name="Puiu D."/>
            <person name="Melake-Berhan A."/>
            <person name="Jones K.M."/>
            <person name="Redman J."/>
            <person name="Chen G."/>
            <person name="Cahoon E.B."/>
            <person name="Gedil M."/>
            <person name="Stanke M."/>
            <person name="Haas B.J."/>
            <person name="Wortman J.R."/>
            <person name="Fraser-Liggett C.M."/>
            <person name="Ravel J."/>
            <person name="Rabinowicz P.D."/>
        </authorList>
    </citation>
    <scope>NUCLEOTIDE SEQUENCE [LARGE SCALE GENOMIC DNA]</scope>
    <source>
        <strain evidence="2">cv. Hale</strain>
    </source>
</reference>
<dbReference type="InParanoid" id="B9SHB3"/>
<dbReference type="Proteomes" id="UP000008311">
    <property type="component" value="Unassembled WGS sequence"/>
</dbReference>
<gene>
    <name evidence="1" type="ORF">RCOM_0528490</name>
</gene>
<proteinExistence type="predicted"/>
<organism evidence="1 2">
    <name type="scientific">Ricinus communis</name>
    <name type="common">Castor bean</name>
    <dbReference type="NCBI Taxonomy" id="3988"/>
    <lineage>
        <taxon>Eukaryota</taxon>
        <taxon>Viridiplantae</taxon>
        <taxon>Streptophyta</taxon>
        <taxon>Embryophyta</taxon>
        <taxon>Tracheophyta</taxon>
        <taxon>Spermatophyta</taxon>
        <taxon>Magnoliopsida</taxon>
        <taxon>eudicotyledons</taxon>
        <taxon>Gunneridae</taxon>
        <taxon>Pentapetalae</taxon>
        <taxon>rosids</taxon>
        <taxon>fabids</taxon>
        <taxon>Malpighiales</taxon>
        <taxon>Euphorbiaceae</taxon>
        <taxon>Acalyphoideae</taxon>
        <taxon>Acalypheae</taxon>
        <taxon>Ricinus</taxon>
    </lineage>
</organism>
<evidence type="ECO:0000313" key="1">
    <source>
        <dbReference type="EMBL" id="EEF37020.1"/>
    </source>
</evidence>
<keyword evidence="2" id="KW-1185">Reference proteome</keyword>
<protein>
    <submittedName>
        <fullName evidence="1">Uncharacterized protein</fullName>
    </submittedName>
</protein>
<dbReference type="AlphaFoldDB" id="B9SHB3"/>
<name>B9SHB3_RICCO</name>
<dbReference type="EMBL" id="EQ973961">
    <property type="protein sequence ID" value="EEF37020.1"/>
    <property type="molecule type" value="Genomic_DNA"/>
</dbReference>